<dbReference type="OrthoDB" id="4990321at2"/>
<keyword evidence="3" id="KW-1185">Reference proteome</keyword>
<dbReference type="AlphaFoldDB" id="A0A0D0H2S7"/>
<dbReference type="Proteomes" id="UP000032120">
    <property type="component" value="Unassembled WGS sequence"/>
</dbReference>
<proteinExistence type="predicted"/>
<feature type="chain" id="PRO_5002222965" description="Ribosomally synthesized peptide with SipW-like signal peptide" evidence="1">
    <location>
        <begin position="29"/>
        <end position="219"/>
    </location>
</feature>
<reference evidence="2 3" key="1">
    <citation type="submission" date="2015-01" db="EMBL/GenBank/DDBJ databases">
        <title>Draft genome sequence of Leucobacter komagatae strain VKM ST2845.</title>
        <authorList>
            <person name="Karlyshev A.V."/>
            <person name="Kudryashova E.B."/>
        </authorList>
    </citation>
    <scope>NUCLEOTIDE SEQUENCE [LARGE SCALE GENOMIC DNA]</scope>
    <source>
        <strain evidence="2 3">VKM ST2845</strain>
    </source>
</reference>
<keyword evidence="1" id="KW-0732">Signal</keyword>
<protein>
    <recommendedName>
        <fullName evidence="4">Ribosomally synthesized peptide with SipW-like signal peptide</fullName>
    </recommendedName>
</protein>
<accession>A0A0D0H2S7</accession>
<dbReference type="EMBL" id="JXSQ01000036">
    <property type="protein sequence ID" value="KIP51440.1"/>
    <property type="molecule type" value="Genomic_DNA"/>
</dbReference>
<evidence type="ECO:0000313" key="3">
    <source>
        <dbReference type="Proteomes" id="UP000032120"/>
    </source>
</evidence>
<organism evidence="2 3">
    <name type="scientific">Leucobacter komagatae</name>
    <dbReference type="NCBI Taxonomy" id="55969"/>
    <lineage>
        <taxon>Bacteria</taxon>
        <taxon>Bacillati</taxon>
        <taxon>Actinomycetota</taxon>
        <taxon>Actinomycetes</taxon>
        <taxon>Micrococcales</taxon>
        <taxon>Microbacteriaceae</taxon>
        <taxon>Leucobacter</taxon>
    </lineage>
</organism>
<dbReference type="RefSeq" id="WP_042545336.1">
    <property type="nucleotide sequence ID" value="NZ_JXSQ01000036.1"/>
</dbReference>
<evidence type="ECO:0000313" key="2">
    <source>
        <dbReference type="EMBL" id="KIP51440.1"/>
    </source>
</evidence>
<comment type="caution">
    <text evidence="2">The sequence shown here is derived from an EMBL/GenBank/DDBJ whole genome shotgun (WGS) entry which is preliminary data.</text>
</comment>
<evidence type="ECO:0008006" key="4">
    <source>
        <dbReference type="Google" id="ProtNLM"/>
    </source>
</evidence>
<gene>
    <name evidence="2" type="ORF">SD72_15290</name>
</gene>
<sequence length="219" mass="22871">MRKNQQFRFARHSWFLAVAGLTALGVAAAVTASTVATLTDQANLNVGADGVGSPDRFDIGVVVADGTVEQADGVDGFDWVVPGAQELVPGHTLTTEIPVFNNTPKLNAETSFRLVLRNGDGSVAPGMPNITPYLRFTATVSGVEVFSNVSWEDATGSLGQLLARGDAPLVQGDAYVPGAAGSEERLELTIAYLDEAGVEQLNGGQAALAVRFDAESVRP</sequence>
<feature type="signal peptide" evidence="1">
    <location>
        <begin position="1"/>
        <end position="28"/>
    </location>
</feature>
<name>A0A0D0H2S7_9MICO</name>
<evidence type="ECO:0000256" key="1">
    <source>
        <dbReference type="SAM" id="SignalP"/>
    </source>
</evidence>